<keyword evidence="8" id="KW-0969">Cilium</keyword>
<proteinExistence type="predicted"/>
<evidence type="ECO:0000313" key="8">
    <source>
        <dbReference type="EMBL" id="SIQ05440.1"/>
    </source>
</evidence>
<dbReference type="Proteomes" id="UP000186400">
    <property type="component" value="Unassembled WGS sequence"/>
</dbReference>
<evidence type="ECO:0000313" key="9">
    <source>
        <dbReference type="Proteomes" id="UP000186400"/>
    </source>
</evidence>
<dbReference type="AlphaFoldDB" id="A0A1N6PM62"/>
<evidence type="ECO:0000256" key="4">
    <source>
        <dbReference type="ARBA" id="ARBA00022989"/>
    </source>
</evidence>
<gene>
    <name evidence="8" type="ORF">SAMN05920897_10344</name>
</gene>
<evidence type="ECO:0000256" key="2">
    <source>
        <dbReference type="ARBA" id="ARBA00022475"/>
    </source>
</evidence>
<evidence type="ECO:0000256" key="6">
    <source>
        <dbReference type="SAM" id="Phobius"/>
    </source>
</evidence>
<dbReference type="Pfam" id="PF04347">
    <property type="entry name" value="FliO"/>
    <property type="match status" value="1"/>
</dbReference>
<evidence type="ECO:0000256" key="7">
    <source>
        <dbReference type="SAM" id="SignalP"/>
    </source>
</evidence>
<sequence>MFQPRGVAALVAVALVCAAVALVPTQNIVAQEHSEAPTSGQEISAQDVPVIDEAPLLQEGRDESVFRFQGAPAEGAAEAAGDGGNTRAFGIGDLLRMVLVLLLVIGAVYGIISFLRRRVPHVRTEEDSPLRLLASRDLGTNTWLYAVMVGREVLLLGGGEGSLQLISRVEDQETIDELVLAGSQKTAKDETPPSFGVLLGRLAGNAVAPGNGTAAQPPRSFLAAQQERLRKMRR</sequence>
<dbReference type="STRING" id="159291.SAMN05920897_10344"/>
<keyword evidence="2" id="KW-1003">Cell membrane</keyword>
<keyword evidence="8" id="KW-0282">Flagellum</keyword>
<dbReference type="GO" id="GO:0016020">
    <property type="term" value="C:membrane"/>
    <property type="evidence" value="ECO:0007669"/>
    <property type="project" value="InterPro"/>
</dbReference>
<keyword evidence="4 6" id="KW-1133">Transmembrane helix</keyword>
<feature type="signal peptide" evidence="7">
    <location>
        <begin position="1"/>
        <end position="21"/>
    </location>
</feature>
<organism evidence="8 9">
    <name type="scientific">Alkalispirochaeta americana</name>
    <dbReference type="NCBI Taxonomy" id="159291"/>
    <lineage>
        <taxon>Bacteria</taxon>
        <taxon>Pseudomonadati</taxon>
        <taxon>Spirochaetota</taxon>
        <taxon>Spirochaetia</taxon>
        <taxon>Spirochaetales</taxon>
        <taxon>Spirochaetaceae</taxon>
        <taxon>Alkalispirochaeta</taxon>
    </lineage>
</organism>
<reference evidence="8 9" key="1">
    <citation type="submission" date="2017-01" db="EMBL/GenBank/DDBJ databases">
        <authorList>
            <person name="Mah S.A."/>
            <person name="Swanson W.J."/>
            <person name="Moy G.W."/>
            <person name="Vacquier V.D."/>
        </authorList>
    </citation>
    <scope>NUCLEOTIDE SEQUENCE [LARGE SCALE GENOMIC DNA]</scope>
    <source>
        <strain evidence="8 9">ASpG1</strain>
    </source>
</reference>
<feature type="chain" id="PRO_5009937504" evidence="7">
    <location>
        <begin position="22"/>
        <end position="234"/>
    </location>
</feature>
<name>A0A1N6PM62_9SPIO</name>
<keyword evidence="9" id="KW-1185">Reference proteome</keyword>
<keyword evidence="3 6" id="KW-0812">Transmembrane</keyword>
<keyword evidence="5 6" id="KW-0472">Membrane</keyword>
<keyword evidence="7" id="KW-0732">Signal</keyword>
<protein>
    <submittedName>
        <fullName evidence="8">Flagellar biosynthesis protein, FliO</fullName>
    </submittedName>
</protein>
<evidence type="ECO:0000256" key="5">
    <source>
        <dbReference type="ARBA" id="ARBA00023136"/>
    </source>
</evidence>
<dbReference type="GO" id="GO:0044781">
    <property type="term" value="P:bacterial-type flagellum organization"/>
    <property type="evidence" value="ECO:0007669"/>
    <property type="project" value="InterPro"/>
</dbReference>
<keyword evidence="8" id="KW-0966">Cell projection</keyword>
<accession>A0A1N6PM62</accession>
<feature type="transmembrane region" description="Helical" evidence="6">
    <location>
        <begin position="94"/>
        <end position="115"/>
    </location>
</feature>
<comment type="subcellular location">
    <subcellularLocation>
        <location evidence="1">Cell membrane</location>
    </subcellularLocation>
</comment>
<evidence type="ECO:0000256" key="1">
    <source>
        <dbReference type="ARBA" id="ARBA00004236"/>
    </source>
</evidence>
<evidence type="ECO:0000256" key="3">
    <source>
        <dbReference type="ARBA" id="ARBA00022692"/>
    </source>
</evidence>
<dbReference type="InterPro" id="IPR022781">
    <property type="entry name" value="Flagellar_biosynth_FliO"/>
</dbReference>
<dbReference type="EMBL" id="FTMS01000003">
    <property type="protein sequence ID" value="SIQ05440.1"/>
    <property type="molecule type" value="Genomic_DNA"/>
</dbReference>